<gene>
    <name evidence="9" type="ORF">HKD39_03495</name>
</gene>
<evidence type="ECO:0000313" key="10">
    <source>
        <dbReference type="Proteomes" id="UP000562984"/>
    </source>
</evidence>
<comment type="caution">
    <text evidence="9">The sequence shown here is derived from an EMBL/GenBank/DDBJ whole genome shotgun (WGS) entry which is preliminary data.</text>
</comment>
<keyword evidence="6 7" id="KW-0472">Membrane</keyword>
<feature type="transmembrane region" description="Helical" evidence="7">
    <location>
        <begin position="9"/>
        <end position="27"/>
    </location>
</feature>
<dbReference type="SUPFAM" id="SSF161098">
    <property type="entry name" value="MetI-like"/>
    <property type="match status" value="1"/>
</dbReference>
<keyword evidence="3" id="KW-1003">Cell membrane</keyword>
<dbReference type="AlphaFoldDB" id="A0A849A8K1"/>
<keyword evidence="10" id="KW-1185">Reference proteome</keyword>
<feature type="transmembrane region" description="Helical" evidence="7">
    <location>
        <begin position="254"/>
        <end position="276"/>
    </location>
</feature>
<feature type="transmembrane region" description="Helical" evidence="7">
    <location>
        <begin position="191"/>
        <end position="209"/>
    </location>
</feature>
<protein>
    <submittedName>
        <fullName evidence="9">ABC transporter permease</fullName>
    </submittedName>
</protein>
<evidence type="ECO:0000256" key="2">
    <source>
        <dbReference type="ARBA" id="ARBA00022448"/>
    </source>
</evidence>
<reference evidence="9 10" key="1">
    <citation type="submission" date="2020-05" db="EMBL/GenBank/DDBJ databases">
        <title>Nakamurella sp. DB0629 isolated from air conditioner.</title>
        <authorList>
            <person name="Kim D.H."/>
            <person name="Kim D.-U."/>
        </authorList>
    </citation>
    <scope>NUCLEOTIDE SEQUENCE [LARGE SCALE GENOMIC DNA]</scope>
    <source>
        <strain evidence="9 10">DB0629</strain>
    </source>
</reference>
<dbReference type="Gene3D" id="1.10.3720.10">
    <property type="entry name" value="MetI-like"/>
    <property type="match status" value="1"/>
</dbReference>
<dbReference type="GO" id="GO:0005886">
    <property type="term" value="C:plasma membrane"/>
    <property type="evidence" value="ECO:0007669"/>
    <property type="project" value="UniProtKB-SubCell"/>
</dbReference>
<dbReference type="RefSeq" id="WP_171198482.1">
    <property type="nucleotide sequence ID" value="NZ_JABEND010000002.1"/>
</dbReference>
<dbReference type="GO" id="GO:0071916">
    <property type="term" value="F:dipeptide transmembrane transporter activity"/>
    <property type="evidence" value="ECO:0007669"/>
    <property type="project" value="TreeGrafter"/>
</dbReference>
<dbReference type="PROSITE" id="PS50928">
    <property type="entry name" value="ABC_TM1"/>
    <property type="match status" value="1"/>
</dbReference>
<evidence type="ECO:0000259" key="8">
    <source>
        <dbReference type="PROSITE" id="PS50928"/>
    </source>
</evidence>
<evidence type="ECO:0000256" key="5">
    <source>
        <dbReference type="ARBA" id="ARBA00022989"/>
    </source>
</evidence>
<dbReference type="Pfam" id="PF00528">
    <property type="entry name" value="BPD_transp_1"/>
    <property type="match status" value="1"/>
</dbReference>
<evidence type="ECO:0000256" key="6">
    <source>
        <dbReference type="ARBA" id="ARBA00023136"/>
    </source>
</evidence>
<proteinExistence type="inferred from homology"/>
<comment type="subcellular location">
    <subcellularLocation>
        <location evidence="1 7">Cell membrane</location>
        <topology evidence="1 7">Multi-pass membrane protein</topology>
    </subcellularLocation>
</comment>
<keyword evidence="2 7" id="KW-0813">Transport</keyword>
<feature type="domain" description="ABC transmembrane type-1" evidence="8">
    <location>
        <begin position="110"/>
        <end position="319"/>
    </location>
</feature>
<accession>A0A849A8K1</accession>
<comment type="similarity">
    <text evidence="7">Belongs to the binding-protein-dependent transport system permease family.</text>
</comment>
<dbReference type="EMBL" id="JABEND010000002">
    <property type="protein sequence ID" value="NNG34800.1"/>
    <property type="molecule type" value="Genomic_DNA"/>
</dbReference>
<evidence type="ECO:0000256" key="3">
    <source>
        <dbReference type="ARBA" id="ARBA00022475"/>
    </source>
</evidence>
<dbReference type="Pfam" id="PF19300">
    <property type="entry name" value="BPD_transp_1_N"/>
    <property type="match status" value="1"/>
</dbReference>
<dbReference type="CDD" id="cd06261">
    <property type="entry name" value="TM_PBP2"/>
    <property type="match status" value="1"/>
</dbReference>
<dbReference type="InterPro" id="IPR000515">
    <property type="entry name" value="MetI-like"/>
</dbReference>
<evidence type="ECO:0000313" key="9">
    <source>
        <dbReference type="EMBL" id="NNG34800.1"/>
    </source>
</evidence>
<dbReference type="InterPro" id="IPR035906">
    <property type="entry name" value="MetI-like_sf"/>
</dbReference>
<sequence>MIWFLLRRLGFALFTLLVVVLLTYWIFFALSPDPAAQICGQNCTPDRIAQIRTTLELDRPFFPRFFEFAGGIFAGRTIGSGPTAVYCSAPCLGYSFQSGQNVTDMIVSRLPVTLSLAIGSLVLWVIAGTIGGVISAVFRGSWWDKAAMTAALAGIALPNYFVALLLQYVIVVKLQWLPFPLNDPSISDPQSWFFSYLLPWIVLALMYSATFARLTRANMVDTLGENYIRTARAKGLPERLVIGKHALRPALTPLVTIVGLDFAMLLGGALITESVFGLQGVGKLARDAIGTNDQPVIMGVTLLAATAVVLMNIVVDLLYAVLDPRVRVAAR</sequence>
<dbReference type="PANTHER" id="PTHR43163">
    <property type="entry name" value="DIPEPTIDE TRANSPORT SYSTEM PERMEASE PROTEIN DPPB-RELATED"/>
    <property type="match status" value="1"/>
</dbReference>
<dbReference type="Proteomes" id="UP000562984">
    <property type="component" value="Unassembled WGS sequence"/>
</dbReference>
<feature type="transmembrane region" description="Helical" evidence="7">
    <location>
        <begin position="150"/>
        <end position="171"/>
    </location>
</feature>
<keyword evidence="5 7" id="KW-1133">Transmembrane helix</keyword>
<keyword evidence="4 7" id="KW-0812">Transmembrane</keyword>
<dbReference type="PANTHER" id="PTHR43163:SF6">
    <property type="entry name" value="DIPEPTIDE TRANSPORT SYSTEM PERMEASE PROTEIN DPPB-RELATED"/>
    <property type="match status" value="1"/>
</dbReference>
<name>A0A849A8K1_9ACTN</name>
<dbReference type="InterPro" id="IPR045621">
    <property type="entry name" value="BPD_transp_1_N"/>
</dbReference>
<evidence type="ECO:0000256" key="1">
    <source>
        <dbReference type="ARBA" id="ARBA00004651"/>
    </source>
</evidence>
<feature type="transmembrane region" description="Helical" evidence="7">
    <location>
        <begin position="114"/>
        <end position="138"/>
    </location>
</feature>
<evidence type="ECO:0000256" key="7">
    <source>
        <dbReference type="RuleBase" id="RU363032"/>
    </source>
</evidence>
<organism evidence="9 10">
    <name type="scientific">Nakamurella aerolata</name>
    <dbReference type="NCBI Taxonomy" id="1656892"/>
    <lineage>
        <taxon>Bacteria</taxon>
        <taxon>Bacillati</taxon>
        <taxon>Actinomycetota</taxon>
        <taxon>Actinomycetes</taxon>
        <taxon>Nakamurellales</taxon>
        <taxon>Nakamurellaceae</taxon>
        <taxon>Nakamurella</taxon>
    </lineage>
</organism>
<feature type="transmembrane region" description="Helical" evidence="7">
    <location>
        <begin position="296"/>
        <end position="322"/>
    </location>
</feature>
<evidence type="ECO:0000256" key="4">
    <source>
        <dbReference type="ARBA" id="ARBA00022692"/>
    </source>
</evidence>